<keyword evidence="2" id="KW-1185">Reference proteome</keyword>
<reference evidence="1 2" key="1">
    <citation type="journal article" date="2015" name="Nat. Commun.">
        <title>Outbred genome sequencing and CRISPR/Cas9 gene editing in butterflies.</title>
        <authorList>
            <person name="Li X."/>
            <person name="Fan D."/>
            <person name="Zhang W."/>
            <person name="Liu G."/>
            <person name="Zhang L."/>
            <person name="Zhao L."/>
            <person name="Fang X."/>
            <person name="Chen L."/>
            <person name="Dong Y."/>
            <person name="Chen Y."/>
            <person name="Ding Y."/>
            <person name="Zhao R."/>
            <person name="Feng M."/>
            <person name="Zhu Y."/>
            <person name="Feng Y."/>
            <person name="Jiang X."/>
            <person name="Zhu D."/>
            <person name="Xiang H."/>
            <person name="Feng X."/>
            <person name="Li S."/>
            <person name="Wang J."/>
            <person name="Zhang G."/>
            <person name="Kronforst M.R."/>
            <person name="Wang W."/>
        </authorList>
    </citation>
    <scope>NUCLEOTIDE SEQUENCE [LARGE SCALE GENOMIC DNA]</scope>
    <source>
        <strain evidence="1">Ya'a_city_454_Pm</strain>
        <tissue evidence="1">Whole body</tissue>
    </source>
</reference>
<organism evidence="1 2">
    <name type="scientific">Papilio machaon</name>
    <name type="common">Old World swallowtail butterfly</name>
    <dbReference type="NCBI Taxonomy" id="76193"/>
    <lineage>
        <taxon>Eukaryota</taxon>
        <taxon>Metazoa</taxon>
        <taxon>Ecdysozoa</taxon>
        <taxon>Arthropoda</taxon>
        <taxon>Hexapoda</taxon>
        <taxon>Insecta</taxon>
        <taxon>Pterygota</taxon>
        <taxon>Neoptera</taxon>
        <taxon>Endopterygota</taxon>
        <taxon>Lepidoptera</taxon>
        <taxon>Glossata</taxon>
        <taxon>Ditrysia</taxon>
        <taxon>Papilionoidea</taxon>
        <taxon>Papilionidae</taxon>
        <taxon>Papilioninae</taxon>
        <taxon>Papilio</taxon>
    </lineage>
</organism>
<sequence length="21" mass="2191">MTGDSIAVGPDLALSSWNDLE</sequence>
<protein>
    <submittedName>
        <fullName evidence="1">Uncharacterized protein</fullName>
    </submittedName>
</protein>
<dbReference type="AlphaFoldDB" id="A0A0N1PI61"/>
<evidence type="ECO:0000313" key="2">
    <source>
        <dbReference type="Proteomes" id="UP000053240"/>
    </source>
</evidence>
<gene>
    <name evidence="1" type="ORF">RR48_01964</name>
</gene>
<evidence type="ECO:0000313" key="1">
    <source>
        <dbReference type="EMBL" id="KPJ19330.1"/>
    </source>
</evidence>
<name>A0A0N1PI61_PAPMA</name>
<accession>A0A0N1PI61</accession>
<dbReference type="InParanoid" id="A0A0N1PI61"/>
<proteinExistence type="predicted"/>
<dbReference type="EMBL" id="KQ459910">
    <property type="protein sequence ID" value="KPJ19330.1"/>
    <property type="molecule type" value="Genomic_DNA"/>
</dbReference>
<dbReference type="Proteomes" id="UP000053240">
    <property type="component" value="Unassembled WGS sequence"/>
</dbReference>